<keyword evidence="1" id="KW-1133">Transmembrane helix</keyword>
<comment type="caution">
    <text evidence="2">The sequence shown here is derived from an EMBL/GenBank/DDBJ whole genome shotgun (WGS) entry which is preliminary data.</text>
</comment>
<proteinExistence type="predicted"/>
<dbReference type="EMBL" id="JAQIBD010000004">
    <property type="protein sequence ID" value="MDM5272618.1"/>
    <property type="molecule type" value="Genomic_DNA"/>
</dbReference>
<protein>
    <submittedName>
        <fullName evidence="2">Uncharacterized protein</fullName>
    </submittedName>
</protein>
<name>A0ABT7R0P6_9BACT</name>
<dbReference type="RefSeq" id="WP_289414446.1">
    <property type="nucleotide sequence ID" value="NZ_JAQIBD010000004.1"/>
</dbReference>
<organism evidence="2 3">
    <name type="scientific">Sulfurovum zhangzhouensis</name>
    <dbReference type="NCBI Taxonomy" id="3019067"/>
    <lineage>
        <taxon>Bacteria</taxon>
        <taxon>Pseudomonadati</taxon>
        <taxon>Campylobacterota</taxon>
        <taxon>Epsilonproteobacteria</taxon>
        <taxon>Campylobacterales</taxon>
        <taxon>Sulfurovaceae</taxon>
        <taxon>Sulfurovum</taxon>
    </lineage>
</organism>
<gene>
    <name evidence="2" type="ORF">PGH07_10590</name>
</gene>
<reference evidence="2" key="1">
    <citation type="submission" date="2023-01" db="EMBL/GenBank/DDBJ databases">
        <title>Sulfurovum sp. zt1-1 genome assembly.</title>
        <authorList>
            <person name="Wang J."/>
        </authorList>
    </citation>
    <scope>NUCLEOTIDE SEQUENCE</scope>
    <source>
        <strain evidence="2">Zt1-1</strain>
    </source>
</reference>
<keyword evidence="3" id="KW-1185">Reference proteome</keyword>
<evidence type="ECO:0000313" key="2">
    <source>
        <dbReference type="EMBL" id="MDM5272618.1"/>
    </source>
</evidence>
<feature type="transmembrane region" description="Helical" evidence="1">
    <location>
        <begin position="6"/>
        <end position="23"/>
    </location>
</feature>
<evidence type="ECO:0000256" key="1">
    <source>
        <dbReference type="SAM" id="Phobius"/>
    </source>
</evidence>
<keyword evidence="1" id="KW-0472">Membrane</keyword>
<sequence length="171" mass="19368">MQMVKKIGTVIAVLWLAIIVMMPKQEMYYLLEQELAKNDIKISSEKISESWFTLSIKEPSIYVKGIKVATIKEIHLFTLLFYTRGSLEGLLLDRSLERFAPKEIDQAVVTYSVVNPLNVVVGASGVFGEADGTVNLMQKHVKMKFSQSQNLGMLRSKLKKDGEGWLYETSF</sequence>
<keyword evidence="1" id="KW-0812">Transmembrane</keyword>
<accession>A0ABT7R0P6</accession>
<dbReference type="Proteomes" id="UP001169069">
    <property type="component" value="Unassembled WGS sequence"/>
</dbReference>
<evidence type="ECO:0000313" key="3">
    <source>
        <dbReference type="Proteomes" id="UP001169069"/>
    </source>
</evidence>